<dbReference type="EMBL" id="ML220128">
    <property type="protein sequence ID" value="TGZ79850.1"/>
    <property type="molecule type" value="Genomic_DNA"/>
</dbReference>
<dbReference type="Proteomes" id="UP000298138">
    <property type="component" value="Unassembled WGS sequence"/>
</dbReference>
<organism evidence="3 4">
    <name type="scientific">Ascodesmis nigricans</name>
    <dbReference type="NCBI Taxonomy" id="341454"/>
    <lineage>
        <taxon>Eukaryota</taxon>
        <taxon>Fungi</taxon>
        <taxon>Dikarya</taxon>
        <taxon>Ascomycota</taxon>
        <taxon>Pezizomycotina</taxon>
        <taxon>Pezizomycetes</taxon>
        <taxon>Pezizales</taxon>
        <taxon>Ascodesmidaceae</taxon>
        <taxon>Ascodesmis</taxon>
    </lineage>
</organism>
<name>A0A4S2MTM7_9PEZI</name>
<reference evidence="3 4" key="1">
    <citation type="submission" date="2019-04" db="EMBL/GenBank/DDBJ databases">
        <title>Comparative genomics and transcriptomics to analyze fruiting body development in filamentous ascomycetes.</title>
        <authorList>
            <consortium name="DOE Joint Genome Institute"/>
            <person name="Lutkenhaus R."/>
            <person name="Traeger S."/>
            <person name="Breuer J."/>
            <person name="Kuo A."/>
            <person name="Lipzen A."/>
            <person name="Pangilinan J."/>
            <person name="Dilworth D."/>
            <person name="Sandor L."/>
            <person name="Poggeler S."/>
            <person name="Barry K."/>
            <person name="Grigoriev I.V."/>
            <person name="Nowrousian M."/>
        </authorList>
    </citation>
    <scope>NUCLEOTIDE SEQUENCE [LARGE SCALE GENOMIC DNA]</scope>
    <source>
        <strain evidence="3 4">CBS 389.68</strain>
    </source>
</reference>
<feature type="domain" description="C2H2-type" evidence="2">
    <location>
        <begin position="291"/>
        <end position="314"/>
    </location>
</feature>
<feature type="compositionally biased region" description="Pro residues" evidence="1">
    <location>
        <begin position="385"/>
        <end position="394"/>
    </location>
</feature>
<evidence type="ECO:0000256" key="1">
    <source>
        <dbReference type="SAM" id="MobiDB-lite"/>
    </source>
</evidence>
<accession>A0A4S2MTM7</accession>
<keyword evidence="4" id="KW-1185">Reference proteome</keyword>
<dbReference type="AlphaFoldDB" id="A0A4S2MTM7"/>
<gene>
    <name evidence="3" type="ORF">EX30DRAFT_70148</name>
</gene>
<dbReference type="PROSITE" id="PS00028">
    <property type="entry name" value="ZINC_FINGER_C2H2_1"/>
    <property type="match status" value="1"/>
</dbReference>
<feature type="region of interest" description="Disordered" evidence="1">
    <location>
        <begin position="485"/>
        <end position="514"/>
    </location>
</feature>
<evidence type="ECO:0000313" key="3">
    <source>
        <dbReference type="EMBL" id="TGZ79850.1"/>
    </source>
</evidence>
<feature type="compositionally biased region" description="Low complexity" evidence="1">
    <location>
        <begin position="485"/>
        <end position="505"/>
    </location>
</feature>
<feature type="region of interest" description="Disordered" evidence="1">
    <location>
        <begin position="48"/>
        <end position="67"/>
    </location>
</feature>
<protein>
    <recommendedName>
        <fullName evidence="2">C2H2-type domain-containing protein</fullName>
    </recommendedName>
</protein>
<feature type="compositionally biased region" description="Polar residues" evidence="1">
    <location>
        <begin position="528"/>
        <end position="538"/>
    </location>
</feature>
<dbReference type="InterPro" id="IPR013087">
    <property type="entry name" value="Znf_C2H2_type"/>
</dbReference>
<feature type="compositionally biased region" description="Low complexity" evidence="1">
    <location>
        <begin position="539"/>
        <end position="558"/>
    </location>
</feature>
<dbReference type="InParanoid" id="A0A4S2MTM7"/>
<feature type="compositionally biased region" description="Low complexity" evidence="1">
    <location>
        <begin position="395"/>
        <end position="404"/>
    </location>
</feature>
<evidence type="ECO:0000313" key="4">
    <source>
        <dbReference type="Proteomes" id="UP000298138"/>
    </source>
</evidence>
<evidence type="ECO:0000259" key="2">
    <source>
        <dbReference type="PROSITE" id="PS00028"/>
    </source>
</evidence>
<sequence length="589" mass="65503">MTLYRHSRMVAANDVRRYFTQLRDNNNSENSPGKPRPLFYLRREDLNSSREGITNGPENRWSYPHTERQRNYRNTLRLARANRRDSTPGIAIPFSDDNESEDDSDHIARSPGDEPGPFFEDSDSITSAGPNQEEETVVVHAQHNDIKPPTSPNIAFQALQALPEHHFRSLTRPQETNDVDQGSNNQGIVDPANLAAHMDWQKYWESHPVEPGTFWSMEIDEDVGLSEQPVTPPDFPGMGQEEVAAGQNDSEIQEAGMDDEPECCPWPGCDWNEPTRLNTHIRRSHLKGLHCPINGCEARFGEQWQIRNHIKSVHPGMSDNVPGRPQLESEVNFIQERLFSGRNKFTHPTKIAICAAQSPSELESITGLRNRVRLARTAWKARIGPDPPPQPLKPVTPVQQVQQQPTNNTIVTDTRPSGTKQATNDFGASALEAFRMMNLSEPDAHSASIFASVLKRGFVDHQGRMERERAVRTFQLALDYTSNSINSSSAWNSGTGTSANNPSGSSTGGSKGVKYATLGQQNTDQNSLLLNIGYPSSGSNEPFQNSSSPSSSPNQPQPVGHHIYAIPMTDMSTAGFSETCRKSRQHRLS</sequence>
<feature type="region of interest" description="Disordered" evidence="1">
    <location>
        <begin position="528"/>
        <end position="561"/>
    </location>
</feature>
<feature type="region of interest" description="Disordered" evidence="1">
    <location>
        <begin position="382"/>
        <end position="404"/>
    </location>
</feature>
<proteinExistence type="predicted"/>
<dbReference type="SMART" id="SM00355">
    <property type="entry name" value="ZnF_C2H2"/>
    <property type="match status" value="2"/>
</dbReference>
<feature type="region of interest" description="Disordered" evidence="1">
    <location>
        <begin position="80"/>
        <end position="137"/>
    </location>
</feature>